<comment type="caution">
    <text evidence="2">The sequence shown here is derived from an EMBL/GenBank/DDBJ whole genome shotgun (WGS) entry which is preliminary data.</text>
</comment>
<accession>A0A1G1L1T1</accession>
<sequence>MNRLTILGFVFILNCSLQSPLVCQVADDSLKLEGISYEKKNPKESIAVINGEFLKAGQTYRNIKVLEVMPGAVKILDQTQNTLRTLKVVEDKPTPKAVEEASPALPQEQAKPEEKKKPFGFNWNPFEMLNIAKDVEMLADMRKLHTMGSAYLAQESSSQQLTFDELLKMCSLQHAFKGNERNGCRFSIKVTGEGLELYVDPIQDADKKNHFLIDDRGNLHAELGKPAIKNSPPYVSPAEKMMMGK</sequence>
<proteinExistence type="predicted"/>
<feature type="region of interest" description="Disordered" evidence="1">
    <location>
        <begin position="94"/>
        <end position="117"/>
    </location>
</feature>
<evidence type="ECO:0000313" key="3">
    <source>
        <dbReference type="Proteomes" id="UP000178187"/>
    </source>
</evidence>
<reference evidence="2 3" key="1">
    <citation type="journal article" date="2016" name="Nat. Commun.">
        <title>Thousands of microbial genomes shed light on interconnected biogeochemical processes in an aquifer system.</title>
        <authorList>
            <person name="Anantharaman K."/>
            <person name="Brown C.T."/>
            <person name="Hug L.A."/>
            <person name="Sharon I."/>
            <person name="Castelle C.J."/>
            <person name="Probst A.J."/>
            <person name="Thomas B.C."/>
            <person name="Singh A."/>
            <person name="Wilkins M.J."/>
            <person name="Karaoz U."/>
            <person name="Brodie E.L."/>
            <person name="Williams K.H."/>
            <person name="Hubbard S.S."/>
            <person name="Banfield J.F."/>
        </authorList>
    </citation>
    <scope>NUCLEOTIDE SEQUENCE [LARGE SCALE GENOMIC DNA]</scope>
</reference>
<protein>
    <submittedName>
        <fullName evidence="2">Uncharacterized protein</fullName>
    </submittedName>
</protein>
<gene>
    <name evidence="2" type="ORF">A3G33_07680</name>
</gene>
<name>A0A1G1L1T1_9BACT</name>
<dbReference type="AlphaFoldDB" id="A0A1G1L1T1"/>
<dbReference type="EMBL" id="MHFR01000014">
    <property type="protein sequence ID" value="OGW99107.1"/>
    <property type="molecule type" value="Genomic_DNA"/>
</dbReference>
<dbReference type="Proteomes" id="UP000178187">
    <property type="component" value="Unassembled WGS sequence"/>
</dbReference>
<organism evidence="2 3">
    <name type="scientific">Candidatus Danuiimicrobium aquiferis</name>
    <dbReference type="NCBI Taxonomy" id="1801832"/>
    <lineage>
        <taxon>Bacteria</taxon>
        <taxon>Pseudomonadati</taxon>
        <taxon>Candidatus Omnitrophota</taxon>
        <taxon>Candidatus Danuiimicrobium</taxon>
    </lineage>
</organism>
<evidence type="ECO:0000256" key="1">
    <source>
        <dbReference type="SAM" id="MobiDB-lite"/>
    </source>
</evidence>
<evidence type="ECO:0000313" key="2">
    <source>
        <dbReference type="EMBL" id="OGW99107.1"/>
    </source>
</evidence>